<sequence length="91" mass="10342">MALKTEHEIIGVIENMAYFESKKTGEIEYVFGRGGGEKLSKELNTELLGQIPLEQPEEREDDVFAPGVYEADHRIGKIYTDVVERLIEKAE</sequence>
<dbReference type="InterPro" id="IPR044304">
    <property type="entry name" value="NUBPL-like"/>
</dbReference>
<accession>A0A5B8RGI0</accession>
<dbReference type="GO" id="GO:0051539">
    <property type="term" value="F:4 iron, 4 sulfur cluster binding"/>
    <property type="evidence" value="ECO:0007669"/>
    <property type="project" value="TreeGrafter"/>
</dbReference>
<reference evidence="3" key="1">
    <citation type="submission" date="2019-06" db="EMBL/GenBank/DDBJ databases">
        <authorList>
            <person name="Murdoch R.W."/>
            <person name="Fathepure B."/>
        </authorList>
    </citation>
    <scope>NUCLEOTIDE SEQUENCE</scope>
</reference>
<protein>
    <submittedName>
        <fullName evidence="3">Iron-sulfur cluster carrier protein</fullName>
    </submittedName>
</protein>
<dbReference type="GO" id="GO:0005524">
    <property type="term" value="F:ATP binding"/>
    <property type="evidence" value="ECO:0007669"/>
    <property type="project" value="UniProtKB-KW"/>
</dbReference>
<evidence type="ECO:0000313" key="3">
    <source>
        <dbReference type="EMBL" id="QEA07980.1"/>
    </source>
</evidence>
<dbReference type="InterPro" id="IPR027417">
    <property type="entry name" value="P-loop_NTPase"/>
</dbReference>
<dbReference type="Gene3D" id="3.40.50.300">
    <property type="entry name" value="P-loop containing nucleotide triphosphate hydrolases"/>
    <property type="match status" value="1"/>
</dbReference>
<dbReference type="Pfam" id="PF10609">
    <property type="entry name" value="ParA"/>
    <property type="match status" value="1"/>
</dbReference>
<dbReference type="EMBL" id="MN079555">
    <property type="protein sequence ID" value="QEA07980.1"/>
    <property type="molecule type" value="Genomic_DNA"/>
</dbReference>
<dbReference type="PANTHER" id="PTHR42961:SF2">
    <property type="entry name" value="IRON-SULFUR PROTEIN NUBPL"/>
    <property type="match status" value="1"/>
</dbReference>
<organism evidence="3">
    <name type="scientific">uncultured organism</name>
    <dbReference type="NCBI Taxonomy" id="155900"/>
    <lineage>
        <taxon>unclassified sequences</taxon>
        <taxon>environmental samples</taxon>
    </lineage>
</organism>
<evidence type="ECO:0000256" key="2">
    <source>
        <dbReference type="ARBA" id="ARBA00022840"/>
    </source>
</evidence>
<dbReference type="InterPro" id="IPR033756">
    <property type="entry name" value="YlxH/NBP35"/>
</dbReference>
<evidence type="ECO:0000256" key="1">
    <source>
        <dbReference type="ARBA" id="ARBA00022741"/>
    </source>
</evidence>
<keyword evidence="1" id="KW-0547">Nucleotide-binding</keyword>
<dbReference type="PANTHER" id="PTHR42961">
    <property type="entry name" value="IRON-SULFUR PROTEIN NUBPL"/>
    <property type="match status" value="1"/>
</dbReference>
<keyword evidence="2" id="KW-0067">ATP-binding</keyword>
<gene>
    <name evidence="3" type="primary">salA</name>
    <name evidence="3" type="ORF">KBTEX_04346</name>
</gene>
<proteinExistence type="predicted"/>
<dbReference type="AlphaFoldDB" id="A0A5B8RGI0"/>
<name>A0A5B8RGI0_9ZZZZ</name>
<dbReference type="GO" id="GO:0016226">
    <property type="term" value="P:iron-sulfur cluster assembly"/>
    <property type="evidence" value="ECO:0007669"/>
    <property type="project" value="InterPro"/>
</dbReference>